<dbReference type="EMBL" id="FOSZ01000003">
    <property type="protein sequence ID" value="SFK97179.1"/>
    <property type="molecule type" value="Genomic_DNA"/>
</dbReference>
<evidence type="ECO:0000259" key="3">
    <source>
        <dbReference type="Pfam" id="PF07969"/>
    </source>
</evidence>
<dbReference type="GO" id="GO:0019700">
    <property type="term" value="P:organic phosphonate catabolic process"/>
    <property type="evidence" value="ECO:0007669"/>
    <property type="project" value="InterPro"/>
</dbReference>
<gene>
    <name evidence="4" type="ORF">SAMN04488036_103450</name>
</gene>
<sequence length="393" mass="42025">MFGTVFGQAMTATRRMNEWRLTGADVLRAEGFSDHPVSVRDGHIVDQGGREIDLRGFCVLPGIVDLHGDGFERHLAPRRGAMKDLGPGLAATDAELAANGITTAVLAQFWSWEGGMRGPEFARRFLAALDAADGMLTDVLVQLRLETHMLDDYADFEAAVSAHDVPYVVFNDHLPHKALAKGKKPPRLTGQALKAGRNPETHEALLKAMYARKSEVPEAVSALAARLAMRQVRLGSHDDNTVEQRARWRGCGALISEFPETREAAEAARAGGDAIVLGAPNVVRGNSHKGNVSAGDLVADGLCDALASDYHYPAMKQAVLRLAADGVVSLEDGWRLISSGPAAVLGLEDRGEIEVGKRADMLVMDANTGRVDATLVGGRVSFMAGEVAARFMG</sequence>
<feature type="domain" description="Amidohydrolase 3" evidence="3">
    <location>
        <begin position="83"/>
        <end position="374"/>
    </location>
</feature>
<accession>A0A1I4DW39</accession>
<dbReference type="InterPro" id="IPR032466">
    <property type="entry name" value="Metal_Hydrolase"/>
</dbReference>
<reference evidence="5" key="1">
    <citation type="submission" date="2016-10" db="EMBL/GenBank/DDBJ databases">
        <authorList>
            <person name="Varghese N."/>
            <person name="Submissions S."/>
        </authorList>
    </citation>
    <scope>NUCLEOTIDE SEQUENCE [LARGE SCALE GENOMIC DNA]</scope>
    <source>
        <strain evidence="5">DSM 28453</strain>
    </source>
</reference>
<dbReference type="InterPro" id="IPR011059">
    <property type="entry name" value="Metal-dep_hydrolase_composite"/>
</dbReference>
<dbReference type="SUPFAM" id="SSF51556">
    <property type="entry name" value="Metallo-dependent hydrolases"/>
    <property type="match status" value="1"/>
</dbReference>
<dbReference type="NCBIfam" id="NF011987">
    <property type="entry name" value="PRK15446.2-3"/>
    <property type="match status" value="1"/>
</dbReference>
<evidence type="ECO:0000256" key="1">
    <source>
        <dbReference type="ARBA" id="ARBA00010716"/>
    </source>
</evidence>
<dbReference type="SUPFAM" id="SSF51338">
    <property type="entry name" value="Composite domain of metallo-dependent hydrolases"/>
    <property type="match status" value="1"/>
</dbReference>
<dbReference type="RefSeq" id="WP_244503589.1">
    <property type="nucleotide sequence ID" value="NZ_FOSZ01000003.1"/>
</dbReference>
<comment type="similarity">
    <text evidence="1">Belongs to the metallo-dependent hydrolases superfamily. NagA family.</text>
</comment>
<dbReference type="AlphaFoldDB" id="A0A1I4DW39"/>
<dbReference type="PIRSF" id="PIRSF038971">
    <property type="entry name" value="PhnM"/>
    <property type="match status" value="1"/>
</dbReference>
<organism evidence="4 5">
    <name type="scientific">Shimia haliotis</name>
    <dbReference type="NCBI Taxonomy" id="1280847"/>
    <lineage>
        <taxon>Bacteria</taxon>
        <taxon>Pseudomonadati</taxon>
        <taxon>Pseudomonadota</taxon>
        <taxon>Alphaproteobacteria</taxon>
        <taxon>Rhodobacterales</taxon>
        <taxon>Roseobacteraceae</taxon>
    </lineage>
</organism>
<dbReference type="Gene3D" id="2.30.40.10">
    <property type="entry name" value="Urease, subunit C, domain 1"/>
    <property type="match status" value="1"/>
</dbReference>
<dbReference type="GO" id="GO:0006046">
    <property type="term" value="P:N-acetylglucosamine catabolic process"/>
    <property type="evidence" value="ECO:0007669"/>
    <property type="project" value="TreeGrafter"/>
</dbReference>
<dbReference type="InterPro" id="IPR013108">
    <property type="entry name" value="Amidohydro_3"/>
</dbReference>
<keyword evidence="5" id="KW-1185">Reference proteome</keyword>
<dbReference type="NCBIfam" id="NF011990">
    <property type="entry name" value="PRK15446.2-6"/>
    <property type="match status" value="1"/>
</dbReference>
<evidence type="ECO:0000313" key="4">
    <source>
        <dbReference type="EMBL" id="SFK97179.1"/>
    </source>
</evidence>
<dbReference type="STRING" id="1280847.SAMN04488036_103450"/>
<dbReference type="GO" id="GO:0008448">
    <property type="term" value="F:N-acetylglucosamine-6-phosphate deacetylase activity"/>
    <property type="evidence" value="ECO:0007669"/>
    <property type="project" value="TreeGrafter"/>
</dbReference>
<dbReference type="Proteomes" id="UP000198851">
    <property type="component" value="Unassembled WGS sequence"/>
</dbReference>
<evidence type="ECO:0000256" key="2">
    <source>
        <dbReference type="ARBA" id="ARBA00022801"/>
    </source>
</evidence>
<dbReference type="PANTHER" id="PTHR11113">
    <property type="entry name" value="N-ACETYLGLUCOSAMINE-6-PHOSPHATE DEACETYLASE"/>
    <property type="match status" value="1"/>
</dbReference>
<name>A0A1I4DW39_9RHOB</name>
<dbReference type="InterPro" id="IPR012696">
    <property type="entry name" value="PhnM"/>
</dbReference>
<dbReference type="Gene3D" id="3.20.20.140">
    <property type="entry name" value="Metal-dependent hydrolases"/>
    <property type="match status" value="1"/>
</dbReference>
<evidence type="ECO:0000313" key="5">
    <source>
        <dbReference type="Proteomes" id="UP000198851"/>
    </source>
</evidence>
<dbReference type="PANTHER" id="PTHR11113:SF14">
    <property type="entry name" value="N-ACETYLGLUCOSAMINE-6-PHOSPHATE DEACETYLASE"/>
    <property type="match status" value="1"/>
</dbReference>
<dbReference type="Pfam" id="PF07969">
    <property type="entry name" value="Amidohydro_3"/>
    <property type="match status" value="1"/>
</dbReference>
<proteinExistence type="inferred from homology"/>
<keyword evidence="2" id="KW-0378">Hydrolase</keyword>
<protein>
    <submittedName>
        <fullName evidence="4">Alpha-D-ribose 1-methylphosphonate 5-triphosphate diphosphatase</fullName>
    </submittedName>
</protein>